<protein>
    <recommendedName>
        <fullName evidence="4 5">Pyrroline-5-carboxylate reductase</fullName>
        <shortName evidence="4">P5C reductase</shortName>
        <shortName evidence="4">P5CR</shortName>
        <ecNumber evidence="4 5">1.5.1.2</ecNumber>
    </recommendedName>
    <alternativeName>
        <fullName evidence="4">PCA reductase</fullName>
    </alternativeName>
</protein>
<name>A0ABV9LWH9_9ALTE</name>
<dbReference type="InterPro" id="IPR036291">
    <property type="entry name" value="NAD(P)-bd_dom_sf"/>
</dbReference>
<evidence type="ECO:0000259" key="7">
    <source>
        <dbReference type="Pfam" id="PF14748"/>
    </source>
</evidence>
<keyword evidence="3 4" id="KW-0560">Oxidoreductase</keyword>
<keyword evidence="4" id="KW-0963">Cytoplasm</keyword>
<dbReference type="SUPFAM" id="SSF48179">
    <property type="entry name" value="6-phosphogluconate dehydrogenase C-terminal domain-like"/>
    <property type="match status" value="1"/>
</dbReference>
<evidence type="ECO:0000259" key="6">
    <source>
        <dbReference type="Pfam" id="PF03807"/>
    </source>
</evidence>
<dbReference type="EC" id="1.5.1.2" evidence="4 5"/>
<feature type="domain" description="Pyrroline-5-carboxylate reductase dimerisation" evidence="7">
    <location>
        <begin position="164"/>
        <end position="269"/>
    </location>
</feature>
<feature type="domain" description="Pyrroline-5-carboxylate reductase catalytic N-terminal" evidence="6">
    <location>
        <begin position="5"/>
        <end position="100"/>
    </location>
</feature>
<comment type="similarity">
    <text evidence="1 4">Belongs to the pyrroline-5-carboxylate reductase family.</text>
</comment>
<gene>
    <name evidence="4 8" type="primary">proC</name>
    <name evidence="8" type="ORF">ACFO4O_09210</name>
</gene>
<keyword evidence="4" id="KW-0028">Amino-acid biosynthesis</keyword>
<evidence type="ECO:0000256" key="4">
    <source>
        <dbReference type="HAMAP-Rule" id="MF_01925"/>
    </source>
</evidence>
<dbReference type="Pfam" id="PF14748">
    <property type="entry name" value="P5CR_dimer"/>
    <property type="match status" value="1"/>
</dbReference>
<dbReference type="Pfam" id="PF03807">
    <property type="entry name" value="F420_oxidored"/>
    <property type="match status" value="1"/>
</dbReference>
<dbReference type="InterPro" id="IPR029036">
    <property type="entry name" value="P5CR_dimer"/>
</dbReference>
<accession>A0ABV9LWH9</accession>
<evidence type="ECO:0000313" key="8">
    <source>
        <dbReference type="EMBL" id="MFC4700333.1"/>
    </source>
</evidence>
<keyword evidence="9" id="KW-1185">Reference proteome</keyword>
<comment type="catalytic activity">
    <reaction evidence="4">
        <text>L-proline + NAD(+) = (S)-1-pyrroline-5-carboxylate + NADH + 2 H(+)</text>
        <dbReference type="Rhea" id="RHEA:14105"/>
        <dbReference type="ChEBI" id="CHEBI:15378"/>
        <dbReference type="ChEBI" id="CHEBI:17388"/>
        <dbReference type="ChEBI" id="CHEBI:57540"/>
        <dbReference type="ChEBI" id="CHEBI:57945"/>
        <dbReference type="ChEBI" id="CHEBI:60039"/>
        <dbReference type="EC" id="1.5.1.2"/>
    </reaction>
</comment>
<dbReference type="EMBL" id="JBHSGU010000002">
    <property type="protein sequence ID" value="MFC4700333.1"/>
    <property type="molecule type" value="Genomic_DNA"/>
</dbReference>
<dbReference type="Gene3D" id="1.10.3730.10">
    <property type="entry name" value="ProC C-terminal domain-like"/>
    <property type="match status" value="1"/>
</dbReference>
<dbReference type="InterPro" id="IPR008927">
    <property type="entry name" value="6-PGluconate_DH-like_C_sf"/>
</dbReference>
<comment type="catalytic activity">
    <reaction evidence="4">
        <text>L-proline + NADP(+) = (S)-1-pyrroline-5-carboxylate + NADPH + 2 H(+)</text>
        <dbReference type="Rhea" id="RHEA:14109"/>
        <dbReference type="ChEBI" id="CHEBI:15378"/>
        <dbReference type="ChEBI" id="CHEBI:17388"/>
        <dbReference type="ChEBI" id="CHEBI:57783"/>
        <dbReference type="ChEBI" id="CHEBI:58349"/>
        <dbReference type="ChEBI" id="CHEBI:60039"/>
        <dbReference type="EC" id="1.5.1.2"/>
    </reaction>
</comment>
<evidence type="ECO:0000256" key="5">
    <source>
        <dbReference type="NCBIfam" id="TIGR00112"/>
    </source>
</evidence>
<comment type="caution">
    <text evidence="8">The sequence shown here is derived from an EMBL/GenBank/DDBJ whole genome shotgun (WGS) entry which is preliminary data.</text>
</comment>
<dbReference type="InterPro" id="IPR000304">
    <property type="entry name" value="Pyrroline-COOH_reductase"/>
</dbReference>
<keyword evidence="2 4" id="KW-0521">NADP</keyword>
<evidence type="ECO:0000256" key="1">
    <source>
        <dbReference type="ARBA" id="ARBA00005525"/>
    </source>
</evidence>
<dbReference type="PANTHER" id="PTHR11645:SF0">
    <property type="entry name" value="PYRROLINE-5-CARBOXYLATE REDUCTASE 3"/>
    <property type="match status" value="1"/>
</dbReference>
<dbReference type="Proteomes" id="UP001595897">
    <property type="component" value="Unassembled WGS sequence"/>
</dbReference>
<dbReference type="RefSeq" id="WP_382407655.1">
    <property type="nucleotide sequence ID" value="NZ_JBHSGU010000002.1"/>
</dbReference>
<reference evidence="9" key="1">
    <citation type="journal article" date="2019" name="Int. J. Syst. Evol. Microbiol.">
        <title>The Global Catalogue of Microorganisms (GCM) 10K type strain sequencing project: providing services to taxonomists for standard genome sequencing and annotation.</title>
        <authorList>
            <consortium name="The Broad Institute Genomics Platform"/>
            <consortium name="The Broad Institute Genome Sequencing Center for Infectious Disease"/>
            <person name="Wu L."/>
            <person name="Ma J."/>
        </authorList>
    </citation>
    <scope>NUCLEOTIDE SEQUENCE [LARGE SCALE GENOMIC DNA]</scope>
    <source>
        <strain evidence="9">KACC 12507</strain>
    </source>
</reference>
<dbReference type="SUPFAM" id="SSF51735">
    <property type="entry name" value="NAD(P)-binding Rossmann-fold domains"/>
    <property type="match status" value="1"/>
</dbReference>
<evidence type="ECO:0000256" key="3">
    <source>
        <dbReference type="ARBA" id="ARBA00023002"/>
    </source>
</evidence>
<evidence type="ECO:0000256" key="2">
    <source>
        <dbReference type="ARBA" id="ARBA00022857"/>
    </source>
</evidence>
<comment type="pathway">
    <text evidence="4">Amino-acid biosynthesis; L-proline biosynthesis; L-proline from L-glutamate 5-semialdehyde: step 1/1.</text>
</comment>
<proteinExistence type="inferred from homology"/>
<keyword evidence="4" id="KW-0641">Proline biosynthesis</keyword>
<dbReference type="PIRSF" id="PIRSF000193">
    <property type="entry name" value="Pyrrol-5-carb_rd"/>
    <property type="match status" value="1"/>
</dbReference>
<comment type="subcellular location">
    <subcellularLocation>
        <location evidence="4">Cytoplasm</location>
    </subcellularLocation>
</comment>
<organism evidence="8 9">
    <name type="scientific">Glaciecola siphonariae</name>
    <dbReference type="NCBI Taxonomy" id="521012"/>
    <lineage>
        <taxon>Bacteria</taxon>
        <taxon>Pseudomonadati</taxon>
        <taxon>Pseudomonadota</taxon>
        <taxon>Gammaproteobacteria</taxon>
        <taxon>Alteromonadales</taxon>
        <taxon>Alteromonadaceae</taxon>
        <taxon>Glaciecola</taxon>
    </lineage>
</organism>
<dbReference type="InterPro" id="IPR028939">
    <property type="entry name" value="P5C_Rdtase_cat_N"/>
</dbReference>
<dbReference type="PANTHER" id="PTHR11645">
    <property type="entry name" value="PYRROLINE-5-CARBOXYLATE REDUCTASE"/>
    <property type="match status" value="1"/>
</dbReference>
<dbReference type="NCBIfam" id="TIGR00112">
    <property type="entry name" value="proC"/>
    <property type="match status" value="1"/>
</dbReference>
<dbReference type="Gene3D" id="3.40.50.720">
    <property type="entry name" value="NAD(P)-binding Rossmann-like Domain"/>
    <property type="match status" value="1"/>
</dbReference>
<sequence length="273" mass="29179">MTPRKISFIGAGNMTRSIVEGLVANQYPAENIMASNPSQGKLTALQETLGIHITQNNADAIDFADLIVLSVKPQLMAQVCSDFLKDTHLSGKLVVSIAAGITSERLCEMLNGHSQVVRVMPNTPSSLGYGMSGVYASAKVSDDDAKFVAFMMNHVGETLIVKNEDAINTVIAAAGSSPAYFFLIAQSMQEEAINMGMDASDARKLVQQAMLGSAHMIKANPDTPIQTLRENVMSKGGTTAKAVESLQNDKLAHILAKAMQAAVTRAEQMSKEF</sequence>
<comment type="function">
    <text evidence="4">Catalyzes the reduction of 1-pyrroline-5-carboxylate (PCA) to L-proline.</text>
</comment>
<dbReference type="GO" id="GO:0004735">
    <property type="term" value="F:pyrroline-5-carboxylate reductase activity"/>
    <property type="evidence" value="ECO:0007669"/>
    <property type="project" value="UniProtKB-EC"/>
</dbReference>
<evidence type="ECO:0000313" key="9">
    <source>
        <dbReference type="Proteomes" id="UP001595897"/>
    </source>
</evidence>
<dbReference type="HAMAP" id="MF_01925">
    <property type="entry name" value="P5C_reductase"/>
    <property type="match status" value="1"/>
</dbReference>